<dbReference type="Gene3D" id="3.20.20.70">
    <property type="entry name" value="Aldolase class I"/>
    <property type="match status" value="2"/>
</dbReference>
<evidence type="ECO:0000256" key="1">
    <source>
        <dbReference type="ARBA" id="ARBA00022450"/>
    </source>
</evidence>
<evidence type="ECO:0000256" key="3">
    <source>
        <dbReference type="ARBA" id="ARBA00022679"/>
    </source>
</evidence>
<accession>A0A0D4C078</accession>
<dbReference type="PROSITE" id="PS52004">
    <property type="entry name" value="KS3_2"/>
    <property type="match status" value="1"/>
</dbReference>
<dbReference type="Pfam" id="PF00698">
    <property type="entry name" value="Acyl_transf_1"/>
    <property type="match status" value="1"/>
</dbReference>
<dbReference type="PATRIC" id="fig|1618207.4.peg.2452"/>
<dbReference type="InterPro" id="IPR013785">
    <property type="entry name" value="Aldolase_TIM"/>
</dbReference>
<dbReference type="Gene3D" id="3.40.50.720">
    <property type="entry name" value="NAD(P)-binding Rossmann-like Domain"/>
    <property type="match status" value="1"/>
</dbReference>
<dbReference type="Pfam" id="PF16197">
    <property type="entry name" value="KAsynt_C_assoc"/>
    <property type="match status" value="1"/>
</dbReference>
<dbReference type="InterPro" id="IPR014031">
    <property type="entry name" value="Ketoacyl_synth_C"/>
</dbReference>
<dbReference type="Pfam" id="PF00550">
    <property type="entry name" value="PP-binding"/>
    <property type="match status" value="2"/>
</dbReference>
<dbReference type="Gene3D" id="3.30.70.250">
    <property type="entry name" value="Malonyl-CoA ACP transacylase, ACP-binding"/>
    <property type="match status" value="1"/>
</dbReference>
<reference evidence="5 6" key="1">
    <citation type="journal article" date="2015" name="Genome Announc.">
        <title>Complete Genome Sequencing of Protease-Producing Novel Arthrobacter sp. Strain IHBB 11108 Using PacBio Single-Molecule Real-Time Sequencing Technology.</title>
        <authorList>
            <person name="Kiran S."/>
            <person name="Swarnkar M.K."/>
            <person name="Pal M."/>
            <person name="Thakur R."/>
            <person name="Tewari R."/>
            <person name="Singh A.K."/>
            <person name="Gulati A."/>
        </authorList>
    </citation>
    <scope>NUCLEOTIDE SEQUENCE [LARGE SCALE GENOMIC DNA]</scope>
    <source>
        <strain evidence="5 6">IHBB 11108</strain>
    </source>
</reference>
<dbReference type="Pfam" id="PF08659">
    <property type="entry name" value="KR"/>
    <property type="match status" value="1"/>
</dbReference>
<dbReference type="SUPFAM" id="SSF51412">
    <property type="entry name" value="Inosine monophosphate dehydrogenase (IMPDH)"/>
    <property type="match status" value="2"/>
</dbReference>
<dbReference type="PANTHER" id="PTHR43074:SF1">
    <property type="entry name" value="BETA-KETOACYL SYNTHASE FAMILY PROTEIN-RELATED"/>
    <property type="match status" value="1"/>
</dbReference>
<dbReference type="InterPro" id="IPR036736">
    <property type="entry name" value="ACP-like_sf"/>
</dbReference>
<dbReference type="OrthoDB" id="9778690at2"/>
<dbReference type="Pfam" id="PF00109">
    <property type="entry name" value="ketoacyl-synt"/>
    <property type="match status" value="1"/>
</dbReference>
<dbReference type="SUPFAM" id="SSF51735">
    <property type="entry name" value="NAD(P)-binding Rossmann-fold domains"/>
    <property type="match status" value="2"/>
</dbReference>
<dbReference type="InterPro" id="IPR052568">
    <property type="entry name" value="PKS-FAS_Synthase"/>
</dbReference>
<dbReference type="Gene3D" id="3.40.366.10">
    <property type="entry name" value="Malonyl-Coenzyme A Acyl Carrier Protein, domain 2"/>
    <property type="match status" value="1"/>
</dbReference>
<evidence type="ECO:0000313" key="6">
    <source>
        <dbReference type="Proteomes" id="UP000061839"/>
    </source>
</evidence>
<evidence type="ECO:0000313" key="5">
    <source>
        <dbReference type="EMBL" id="AJT42062.1"/>
    </source>
</evidence>
<dbReference type="SMART" id="SM00825">
    <property type="entry name" value="PKS_KS"/>
    <property type="match status" value="1"/>
</dbReference>
<dbReference type="InterPro" id="IPR001227">
    <property type="entry name" value="Ac_transferase_dom_sf"/>
</dbReference>
<organism evidence="5 6">
    <name type="scientific">Psychromicrobium lacuslunae</name>
    <dbReference type="NCBI Taxonomy" id="1618207"/>
    <lineage>
        <taxon>Bacteria</taxon>
        <taxon>Bacillati</taxon>
        <taxon>Actinomycetota</taxon>
        <taxon>Actinomycetes</taxon>
        <taxon>Micrococcales</taxon>
        <taxon>Micrococcaceae</taxon>
        <taxon>Psychromicrobium</taxon>
    </lineage>
</organism>
<dbReference type="Gene3D" id="3.40.47.10">
    <property type="match status" value="1"/>
</dbReference>
<dbReference type="InterPro" id="IPR020841">
    <property type="entry name" value="PKS_Beta-ketoAc_synthase_dom"/>
</dbReference>
<dbReference type="SUPFAM" id="SSF47336">
    <property type="entry name" value="ACP-like"/>
    <property type="match status" value="2"/>
</dbReference>
<dbReference type="Proteomes" id="UP000061839">
    <property type="component" value="Chromosome"/>
</dbReference>
<dbReference type="SUPFAM" id="SSF55048">
    <property type="entry name" value="Probable ACP-binding domain of malonyl-CoA ACP transacylase"/>
    <property type="match status" value="1"/>
</dbReference>
<dbReference type="SMART" id="SM00822">
    <property type="entry name" value="PKS_KR"/>
    <property type="match status" value="1"/>
</dbReference>
<evidence type="ECO:0000259" key="4">
    <source>
        <dbReference type="PROSITE" id="PS52004"/>
    </source>
</evidence>
<dbReference type="Gene3D" id="1.10.1200.10">
    <property type="entry name" value="ACP-like"/>
    <property type="match status" value="2"/>
</dbReference>
<name>A0A0D4C078_9MICC</name>
<dbReference type="Pfam" id="PF02801">
    <property type="entry name" value="Ketoacyl-synt_C"/>
    <property type="match status" value="1"/>
</dbReference>
<dbReference type="EMBL" id="CP011005">
    <property type="protein sequence ID" value="AJT42062.1"/>
    <property type="molecule type" value="Genomic_DNA"/>
</dbReference>
<dbReference type="InterPro" id="IPR016035">
    <property type="entry name" value="Acyl_Trfase/lysoPLipase"/>
</dbReference>
<dbReference type="SMART" id="SM00827">
    <property type="entry name" value="PKS_AT"/>
    <property type="match status" value="1"/>
</dbReference>
<dbReference type="InterPro" id="IPR016039">
    <property type="entry name" value="Thiolase-like"/>
</dbReference>
<dbReference type="PANTHER" id="PTHR43074">
    <property type="entry name" value="OMEGA-3 POLYUNSATURATED FATTY ACID SYNTHASE PFAB-RELATED"/>
    <property type="match status" value="1"/>
</dbReference>
<dbReference type="InterPro" id="IPR014030">
    <property type="entry name" value="Ketoacyl_synth_N"/>
</dbReference>
<gene>
    <name evidence="5" type="ORF">UM93_12085</name>
</gene>
<keyword evidence="3" id="KW-0808">Transferase</keyword>
<proteinExistence type="predicted"/>
<dbReference type="STRING" id="1618207.UM93_12085"/>
<sequence>MSIEFVERTAILAVSPFATPDARLVAAACNSGALGILDLGSAAEPAREALERLGRWTSEPFGVRVDSACALSSAEVFAQSAVAPSFLLLAAGPDQLPGWAPETLPDGVTVLVEVRDLAEALVAQSAQVSGLVARGSESGGLVGPLSSFVLLQQLLNAEEVLLPVWAAGGIGPNTARAASVAGAAGVLLDTQLALLSEADSSAALTALLSNLDGSETSIIDGYRVLRRRGPAQGQEQPSYQLPRDLGSQDLQRQLLPIGQDGFLANRFNSLWGSVPATIKGLREAVRFHCDSALLRTASAMAQAMGTELPLAQGPMTRVSDQPAFAAAVAAHGALPFVALALSTQAQSRAVLEGTRELIGEAPWGVGILGFADEEIRTAQLEVVRQLRPSHAIIAGGRPAQAAELEAIGIKTFLHVPSPALLSQFLNAGARRFIFEGSECGGHIGPRNSFALWEAQLAVLEDRVEQLPGEPVSIYFAGGISDQLSAAMVAALAAPLAAKGVQIGLLAGTAYLFTAEAVSAGAIGEVFQQQVLSGHSTARLETAPGHATRCVTSPFTEEFRAIKTRLAAEQVPDREAWQELEALNLGRLRLASKGVERRGDELLEVSAERQLSDGMFMAGEVVALRSEVISIAELHHTLSEKAAEFLDRRSAKSSWVADEPATAAPLDIAIVGMSGVFAGSPDLAAFWATIVAAKDVVTEVPADRWNAEVYYDPSGSEAVSTPSKWGGFLPEIPFDPLRYGIPPASLGAIEPVQLLALEVTRRALDDAALGKSMDRSRAAVFFGAEAGSDLSNASVLQNLLPQYLEQVPEELSAQLPLLTEDSFPGMLSNVISGRIASRLDLGGANYTVDAACASSLAALDAACKELTLGTADVVLCGGADLHNTINDYLLFASVTALSPSGRSRAFDRDSDGIALGEGVGCLVLKRLADAERDGDRVYSVIRGIGSSSDGRSLGLTAPRPEGQRSALERAYRNARVDPAKVGLIEAHGTGTVVGDRTELSMLSKVFAEAGVPVANAAIGSVKSQIGHTKCAAGVASLIKTSLAIHHGVKPPTLHVKNPSLAWQAGQSPFVFNQEATPWQQPIEERFAGVSGFGFGGTNFHVVLSGHQKAAPGRHSLDEWPAELFLFHGEPTDAVRAVKELGAMVSLGEDNGRPWRLRDLAANQAARSSSTSKPVAIALVARDIDELTLLLARAARGDHDPQAGLFSAAEAPGSVSSDNASGSGSLAFLYPGQGSQRPGMLRELFVAFPELHELLSLGERWAGTMLPPAAFGAEESAAQVKDITDTRVAQPVLGLAALALGQLLKKAGIEPDLAAGHSYGELAALAAAGVFDARTLISLSADRAEAVVAAIGDDPGKMAAVAASGAEIEAALAAAQLEQTVTLANRNSPSQTVISGSTTAVEAAVDALKSAGLGVKTFPVACAFHSPMISRASDNFAEKLRGVPLQEAAFPVWSNRQAVAYSKDSEEIRAELAAQLTAPVRFVEQIESMYAAGARTFVEVGPGQVLSKLVKAILNDRPHTVVPLAASSKGSIRELLLAFAELASVGVSVSTDWLYRGRDIQPIDDAVVPTVPGWKINGVTIKNRQGKIVPGALVPAQRIKEVTVVNNTQQRSERDALVADFLRSSRELIAAQRDVLLGYLGSSPAAPSSAAAPSAFASIGAENSLAPQTAPSPQPLEAVAAPAIDTFQAAASLPGAGQQAVAASQPAGTDTLTRQHAENWSLATVLETVVGVISERTGYPAEMIEPDLDLEADLSVDSIKRTEIAGELAARFATVGGPSLSELQLEELSKARSTGAIADWLFASIDNAQTEQTQQAQQTQSAQAGIAVSQVLPAAPQGTPTSTTSPGWTPASILETVVGVISERTGYPAEMIEPDLDLEADLSVDSIKRTEIAGELAARFATVGGPSLSELQLEELSKARSTGAIADWLYQAVNPQTAPTEATQAETTQPAEPDSLARTEAQPTAEAALGVTGFSPERLLFKKTRLPNPQATEGSLGGVQLLVVGSGEIARQAVEAAKALGATAELSSPEQALSVLSEDLDGLLYLEPLDSSSSAGVLELYPLFKAAVTLNPRYLLAARPTAHHGAGDEQQIIGLRGLFRSLAREYPEVLVRLVDIEPTKPAEAVATALLAELTDSAYEPIIDLFNGERTGLELVKTTLGVLGATGAGPAGEGAAEAEALHLDRDSVVVLVGGGRGITAKFAATLAQASRCRIELFGRTTLSAEPEAADIAGLSETNELRRALAGRPGASPASVAREVSEILARREVAATMTELRAAGSSVEYHSVDVRDADSLRDALSAVYQQHGRIDGLVYAAGVIEDKLVAEKDAESFRRVYSTKVDGAATILEVVDSLPSGPEFVVFFGSIAAALGNRGQSDYAAANDALEAMGSAWSLRTGGRAITVHWGPWAPSGTNPGMVSQELARDYQRRGIKLIDPEAGTHALLKELAWGERDLSAVVYTASGW</sequence>
<dbReference type="InterPro" id="IPR009081">
    <property type="entry name" value="PP-bd_ACP"/>
</dbReference>
<dbReference type="CDD" id="cd00833">
    <property type="entry name" value="PKS"/>
    <property type="match status" value="1"/>
</dbReference>
<dbReference type="RefSeq" id="WP_045075839.1">
    <property type="nucleotide sequence ID" value="NZ_CP011005.1"/>
</dbReference>
<feature type="domain" description="Ketosynthase family 3 (KS3)" evidence="4">
    <location>
        <begin position="664"/>
        <end position="1104"/>
    </location>
</feature>
<dbReference type="InterPro" id="IPR036291">
    <property type="entry name" value="NAD(P)-bd_dom_sf"/>
</dbReference>
<keyword evidence="1" id="KW-0596">Phosphopantetheine</keyword>
<dbReference type="SUPFAM" id="SSF52151">
    <property type="entry name" value="FabD/lysophospholipase-like"/>
    <property type="match status" value="1"/>
</dbReference>
<keyword evidence="6" id="KW-1185">Reference proteome</keyword>
<dbReference type="InterPro" id="IPR014043">
    <property type="entry name" value="Acyl_transferase_dom"/>
</dbReference>
<dbReference type="InterPro" id="IPR013968">
    <property type="entry name" value="PKS_KR"/>
</dbReference>
<dbReference type="InterPro" id="IPR032821">
    <property type="entry name" value="PKS_assoc"/>
</dbReference>
<dbReference type="GO" id="GO:0016746">
    <property type="term" value="F:acyltransferase activity"/>
    <property type="evidence" value="ECO:0007669"/>
    <property type="project" value="InterPro"/>
</dbReference>
<dbReference type="Pfam" id="PF03060">
    <property type="entry name" value="NMO"/>
    <property type="match status" value="2"/>
</dbReference>
<dbReference type="SUPFAM" id="SSF53901">
    <property type="entry name" value="Thiolase-like"/>
    <property type="match status" value="1"/>
</dbReference>
<dbReference type="InterPro" id="IPR057326">
    <property type="entry name" value="KR_dom"/>
</dbReference>
<dbReference type="InterPro" id="IPR016036">
    <property type="entry name" value="Malonyl_transacylase_ACP-bd"/>
</dbReference>
<keyword evidence="2" id="KW-0597">Phosphoprotein</keyword>
<dbReference type="HOGENOM" id="CLU_000022_30_1_11"/>
<protein>
    <submittedName>
        <fullName evidence="5">Polyketide synthase</fullName>
    </submittedName>
</protein>
<dbReference type="KEGG" id="ari:UM93_12085"/>
<evidence type="ECO:0000256" key="2">
    <source>
        <dbReference type="ARBA" id="ARBA00022553"/>
    </source>
</evidence>